<feature type="compositionally biased region" description="Polar residues" evidence="4">
    <location>
        <begin position="121"/>
        <end position="137"/>
    </location>
</feature>
<evidence type="ECO:0000256" key="3">
    <source>
        <dbReference type="SAM" id="Coils"/>
    </source>
</evidence>
<evidence type="ECO:0000256" key="4">
    <source>
        <dbReference type="SAM" id="MobiDB-lite"/>
    </source>
</evidence>
<keyword evidence="3" id="KW-0175">Coiled coil</keyword>
<gene>
    <name evidence="9" type="ORF">SK608_1624</name>
</gene>
<dbReference type="Gene3D" id="3.10.20.320">
    <property type="entry name" value="Putative peptidoglycan bound protein (lpxtg motif)"/>
    <property type="match status" value="3"/>
</dbReference>
<evidence type="ECO:0000259" key="8">
    <source>
        <dbReference type="Pfam" id="PF20009"/>
    </source>
</evidence>
<sequence>MFKLSRQQKDHRYFCGNRYEKYSIKKLKVGAASVLIGAGFLFGYNVDTVEADSATETVVTKDADTGLNQAQENTQAGTVSEPKSDSETKSELAEQPKSNAGLEKSVEPVKPVKANEKDTDQASTVSENANTEVTETKPSVNLSLLQAKLADLEAQIERIRGNKKQASQIQNAEKLVAEAKQYLSALGATQSGADKKAKEISALTTILKSIKAEETVKENKNQDSRNGKKMQEGTGFRTDTATGTGISADVEDATSTPKVERPGYTNREHSEKLASQVTWLDFADKNHWTNFDEENGKIYLKEGSVYENDVYPDYRIRVRVKSLKPFQATEIYRKRMEARGATDEEKATFDPNATNQYLTRGDGQGAPARVTASAQDEWSEIRDNGINTNGKKTSIAVDKPGSNWGIQFEISASYKGKTIRPAVLMADAESANPGENIIFTTNGDGWEQIIELKKNREDAKPYTPTNLDNLHNTELTDTDVPRGVSKYNWNRLKEMMDGTTLVPVGQNGKKVALKYYANPDKETGGLETGVFGPSMTAGPYSVPVVMTKDASEVGMYVLSQGMQSAMMGVIPLDEGDAPESYGEAVHTINSRNTFTGVEVKQPYIGSNRPDPDTNSKKNWFGDDESGDADEGVNQLLPDNLKGNEGSIIKANVSIAGNYTLTIQAHTGGAEKAYVRSWIDFNKNGKFDDDEASEIATITQDGTVELNFKNKTATNVEKLLEAGTRVRISNTESEIVNPTGIAFSGEAEDFVAKITHPPKGEKKTTIGNIKETQREEIHFTAEGKNVYVREDIDAEIDATVQPTYIDNKTGQVVTLSSDGTYTVEGEGTYKFAVSDNGKDVKVEFTPADGFVGKANGISIRRQDTNKTTTDWGTPDATTLPNVNDSLNTMDGLYIPEVTPPTSVSATPVNAESQNLQGFPQKGKPTFTVETSSTPVTASAKYPAKLVDPRTNTVTELTTVDAFEKGTTNKIGTYTIVPETGEVTFTPNKDFKGIPAPATISADVELTHDKDGHVTTKTLTATYTPTIIPVEPTAIASRTSGPKGKPQTSPIKLDEEETGEDKDKTVNFNKGTQEGPNRERVELDPTTLTLVNDAGAEVESVVTSDGTYTLNKAEKTITFTPNEDFVGTAKPVSVRIKDANGTKADTTYTPTVRPVTTFVDSSGTPITVDKNNTPVTPEVDGTQPNKPIYGYKFVRTETDDKGNTKHVYETVKGNVLVKYVDEKGTPLAGTATMPGTTTETVTAAGVTAVTEAELGTSYDNKVAEKKATKITTADGKVYELVTENNGLYNTSDPETGTVTEADKVVTFVYKEKKSAVNVKYVDKNGQAIAGTATMPGDTTEEVTVDGLKPVTDASVNTDYNVADKKATKITTADGKVYRLIAERDGLLDGSKPASGKVEENEITVTYQYELLGSVVTKYELSDGTELTGELTFDNATTPTTVEEKGLAVANATDVSNGTNYDASTPANKPNKITTATGEVYYLVSSDNGVKAGSATVTGTVEEGKTKEVTYVYEKAGSVVIKYINTDGTEIKTSVQDSTNVKAGTAYNAAETDEKPATIEFNNKKYKLVTKEGTTTTNATYSAEAVVTNGENVGAAEGQVVAGKTLEVTYVYEEVKGNVLVKYVDEKGTPLAGTASLPGDKTETVTTDGVKAVTEAELGTSYDNKVAEKKATKITTADGKVYELVTENNGVYNTSEPETGTVTEDDKVVTFVYKEKKSAVNVKYVDKNGQAIAGTATMPGDTTEEV</sequence>
<dbReference type="Pfam" id="PF04650">
    <property type="entry name" value="YSIRK_signal"/>
    <property type="match status" value="1"/>
</dbReference>
<proteinExistence type="predicted"/>
<feature type="region of interest" description="Disordered" evidence="4">
    <location>
        <begin position="1161"/>
        <end position="1185"/>
    </location>
</feature>
<accession>A0A081QS44</accession>
<feature type="compositionally biased region" description="Polar residues" evidence="4">
    <location>
        <begin position="1161"/>
        <end position="1173"/>
    </location>
</feature>
<feature type="compositionally biased region" description="Polar residues" evidence="4">
    <location>
        <begin position="1034"/>
        <end position="1048"/>
    </location>
</feature>
<feature type="domain" description="CshA" evidence="7">
    <location>
        <begin position="756"/>
        <end position="868"/>
    </location>
</feature>
<evidence type="ECO:0008006" key="11">
    <source>
        <dbReference type="Google" id="ProtNLM"/>
    </source>
</evidence>
<feature type="compositionally biased region" description="Polar residues" evidence="4">
    <location>
        <begin position="1064"/>
        <end position="1073"/>
    </location>
</feature>
<feature type="non-terminal residue" evidence="9">
    <location>
        <position position="1743"/>
    </location>
</feature>
<organism evidence="9 10">
    <name type="scientific">Streptococcus mitis</name>
    <dbReference type="NCBI Taxonomy" id="28037"/>
    <lineage>
        <taxon>Bacteria</taxon>
        <taxon>Bacillati</taxon>
        <taxon>Bacillota</taxon>
        <taxon>Bacilli</taxon>
        <taxon>Lactobacillales</taxon>
        <taxon>Streptococcaceae</taxon>
        <taxon>Streptococcus</taxon>
        <taxon>Streptococcus mitis group</taxon>
    </lineage>
</organism>
<dbReference type="InterPro" id="IPR045474">
    <property type="entry name" value="GEVED"/>
</dbReference>
<protein>
    <recommendedName>
        <fullName evidence="11">YSIRK-type signal peptide-containing protein</fullName>
    </recommendedName>
</protein>
<keyword evidence="1" id="KW-0732">Signal</keyword>
<feature type="compositionally biased region" description="Basic and acidic residues" evidence="4">
    <location>
        <begin position="258"/>
        <end position="270"/>
    </location>
</feature>
<feature type="domain" description="GEVED" evidence="8">
    <location>
        <begin position="673"/>
        <end position="750"/>
    </location>
</feature>
<evidence type="ECO:0000256" key="2">
    <source>
        <dbReference type="ARBA" id="ARBA00022737"/>
    </source>
</evidence>
<feature type="domain" description="MucBP" evidence="6">
    <location>
        <begin position="1615"/>
        <end position="1711"/>
    </location>
</feature>
<dbReference type="EMBL" id="JPFZ01000011">
    <property type="protein sequence ID" value="KEQ45767.1"/>
    <property type="molecule type" value="Genomic_DNA"/>
</dbReference>
<dbReference type="Proteomes" id="UP000028022">
    <property type="component" value="Unassembled WGS sequence"/>
</dbReference>
<reference evidence="9 10" key="1">
    <citation type="submission" date="2014-05" db="EMBL/GenBank/DDBJ databases">
        <authorList>
            <person name="Daugherty S.C."/>
            <person name="Tallon L.J."/>
            <person name="Sadzewicz L."/>
            <person name="Kilian M."/>
            <person name="Tettelin H."/>
        </authorList>
    </citation>
    <scope>NUCLEOTIDE SEQUENCE [LARGE SCALE GENOMIC DNA]</scope>
    <source>
        <strain evidence="9 10">SK608</strain>
    </source>
</reference>
<feature type="domain" description="CshA" evidence="7">
    <location>
        <begin position="1053"/>
        <end position="1150"/>
    </location>
</feature>
<evidence type="ECO:0000259" key="6">
    <source>
        <dbReference type="Pfam" id="PF06458"/>
    </source>
</evidence>
<feature type="region of interest" description="Disordered" evidence="4">
    <location>
        <begin position="215"/>
        <end position="270"/>
    </location>
</feature>
<evidence type="ECO:0000259" key="7">
    <source>
        <dbReference type="Pfam" id="PF19076"/>
    </source>
</evidence>
<feature type="domain" description="MucBP" evidence="6">
    <location>
        <begin position="1314"/>
        <end position="1407"/>
    </location>
</feature>
<dbReference type="NCBIfam" id="TIGR04308">
    <property type="entry name" value="repeat_SSSPR51"/>
    <property type="match status" value="1"/>
</dbReference>
<feature type="domain" description="MucBP" evidence="6">
    <location>
        <begin position="1212"/>
        <end position="1308"/>
    </location>
</feature>
<feature type="region of interest" description="Disordered" evidence="4">
    <location>
        <begin position="1033"/>
        <end position="1076"/>
    </location>
</feature>
<evidence type="ECO:0000256" key="1">
    <source>
        <dbReference type="ARBA" id="ARBA00022729"/>
    </source>
</evidence>
<evidence type="ECO:0000259" key="5">
    <source>
        <dbReference type="Pfam" id="PF04650"/>
    </source>
</evidence>
<name>A0A081QS44_STRMT</name>
<feature type="domain" description="YSIRK Gram-positive signal peptide" evidence="5">
    <location>
        <begin position="18"/>
        <end position="42"/>
    </location>
</feature>
<feature type="compositionally biased region" description="Basic and acidic residues" evidence="4">
    <location>
        <begin position="82"/>
        <end position="94"/>
    </location>
</feature>
<feature type="coiled-coil region" evidence="3">
    <location>
        <begin position="142"/>
        <end position="182"/>
    </location>
</feature>
<dbReference type="Pfam" id="PF20009">
    <property type="entry name" value="GEVED"/>
    <property type="match status" value="1"/>
</dbReference>
<dbReference type="NCBIfam" id="TIGR04225">
    <property type="entry name" value="CshA_fibril_rpt"/>
    <property type="match status" value="2"/>
</dbReference>
<feature type="domain" description="CshA" evidence="7">
    <location>
        <begin position="902"/>
        <end position="1025"/>
    </location>
</feature>
<keyword evidence="2" id="KW-0677">Repeat</keyword>
<dbReference type="InterPro" id="IPR027579">
    <property type="entry name" value="SSSPR51_Rpt"/>
</dbReference>
<dbReference type="Pfam" id="PF18877">
    <property type="entry name" value="SSSPR-51"/>
    <property type="match status" value="1"/>
</dbReference>
<evidence type="ECO:0000313" key="10">
    <source>
        <dbReference type="Proteomes" id="UP000028022"/>
    </source>
</evidence>
<dbReference type="InterPro" id="IPR026395">
    <property type="entry name" value="CshA_fibril"/>
</dbReference>
<feature type="region of interest" description="Disordered" evidence="4">
    <location>
        <begin position="62"/>
        <end position="137"/>
    </location>
</feature>
<feature type="compositionally biased region" description="Basic and acidic residues" evidence="4">
    <location>
        <begin position="215"/>
        <end position="231"/>
    </location>
</feature>
<dbReference type="NCBIfam" id="TIGR01168">
    <property type="entry name" value="YSIRK_signal"/>
    <property type="match status" value="1"/>
</dbReference>
<dbReference type="Pfam" id="PF19076">
    <property type="entry name" value="CshA_repeat"/>
    <property type="match status" value="3"/>
</dbReference>
<dbReference type="InterPro" id="IPR009459">
    <property type="entry name" value="MucBP_dom"/>
</dbReference>
<feature type="region of interest" description="Disordered" evidence="4">
    <location>
        <begin position="601"/>
        <end position="631"/>
    </location>
</feature>
<dbReference type="Pfam" id="PF06458">
    <property type="entry name" value="MucBP"/>
    <property type="match status" value="4"/>
</dbReference>
<feature type="compositionally biased region" description="Polar residues" evidence="4">
    <location>
        <begin position="66"/>
        <end position="78"/>
    </location>
</feature>
<evidence type="ECO:0000313" key="9">
    <source>
        <dbReference type="EMBL" id="KEQ45767.1"/>
    </source>
</evidence>
<comment type="caution">
    <text evidence="9">The sequence shown here is derived from an EMBL/GenBank/DDBJ whole genome shotgun (WGS) entry which is preliminary data.</text>
</comment>
<dbReference type="InterPro" id="IPR005877">
    <property type="entry name" value="YSIRK_signal_dom"/>
</dbReference>
<feature type="domain" description="MucBP" evidence="6">
    <location>
        <begin position="1717"/>
        <end position="1738"/>
    </location>
</feature>
<feature type="compositionally biased region" description="Acidic residues" evidence="4">
    <location>
        <begin position="621"/>
        <end position="630"/>
    </location>
</feature>